<dbReference type="InterPro" id="IPR036398">
    <property type="entry name" value="CA_dom_sf"/>
</dbReference>
<dbReference type="PANTHER" id="PTHR18952:SF265">
    <property type="entry name" value="CARBONIC ANHYDRASE"/>
    <property type="match status" value="1"/>
</dbReference>
<dbReference type="PROSITE" id="PS00162">
    <property type="entry name" value="ALPHA_CA_1"/>
    <property type="match status" value="1"/>
</dbReference>
<evidence type="ECO:0000256" key="8">
    <source>
        <dbReference type="RuleBase" id="RU367011"/>
    </source>
</evidence>
<keyword evidence="5 8" id="KW-0862">Zinc</keyword>
<dbReference type="InterPro" id="IPR018338">
    <property type="entry name" value="Carbonic_anhydrase_a-class_CS"/>
</dbReference>
<comment type="similarity">
    <text evidence="2 8">Belongs to the alpha-carbonic anhydrase family.</text>
</comment>
<dbReference type="AlphaFoldDB" id="A0A6G5ACR3"/>
<dbReference type="EMBL" id="GIKN01006326">
    <property type="protein sequence ID" value="NIE48599.1"/>
    <property type="molecule type" value="Transcribed_RNA"/>
</dbReference>
<comment type="function">
    <text evidence="1 8">Reversible hydration of carbon dioxide.</text>
</comment>
<dbReference type="SMART" id="SM01057">
    <property type="entry name" value="Carb_anhydrase"/>
    <property type="match status" value="1"/>
</dbReference>
<sequence length="294" mass="33459">MVREGWEVPGRKAVVTWTTIWIVALNAVKAWRYGTEGISEWPRLRMNTKNQCGGSFQSPINITTSAAIFDSSLGPINFLHYREALREAVTENDGHTVTITPTRRSKAFVTLDDLPGVYKFKQLHFHWGDKSTQGSEHRVDGKSFAMEMHLVHFNTLYDSTEEAYEHPDGLLVVAVLFKIEKHGNRAVGSVVKAIRRMNKRADRQVQLSQFASLADLLPQKPSLSYFYRGSLTTPPCAEVVIWALLKNYEKVSESQLEVFRHLQAEETPDGTLHLVNNFRPSMPLNGRRVYKNFP</sequence>
<organism evidence="10">
    <name type="scientific">Rhipicephalus microplus</name>
    <name type="common">Cattle tick</name>
    <name type="synonym">Boophilus microplus</name>
    <dbReference type="NCBI Taxonomy" id="6941"/>
    <lineage>
        <taxon>Eukaryota</taxon>
        <taxon>Metazoa</taxon>
        <taxon>Ecdysozoa</taxon>
        <taxon>Arthropoda</taxon>
        <taxon>Chelicerata</taxon>
        <taxon>Arachnida</taxon>
        <taxon>Acari</taxon>
        <taxon>Parasitiformes</taxon>
        <taxon>Ixodida</taxon>
        <taxon>Ixodoidea</taxon>
        <taxon>Ixodidae</taxon>
        <taxon>Rhipicephalinae</taxon>
        <taxon>Rhipicephalus</taxon>
        <taxon>Boophilus</taxon>
    </lineage>
</organism>
<dbReference type="Pfam" id="PF00194">
    <property type="entry name" value="Carb_anhydrase"/>
    <property type="match status" value="1"/>
</dbReference>
<dbReference type="Gene3D" id="3.10.200.10">
    <property type="entry name" value="Alpha carbonic anhydrase"/>
    <property type="match status" value="1"/>
</dbReference>
<evidence type="ECO:0000256" key="6">
    <source>
        <dbReference type="ARBA" id="ARBA00023239"/>
    </source>
</evidence>
<evidence type="ECO:0000256" key="1">
    <source>
        <dbReference type="ARBA" id="ARBA00002904"/>
    </source>
</evidence>
<comment type="cofactor">
    <cofactor evidence="8">
        <name>Zn(2+)</name>
        <dbReference type="ChEBI" id="CHEBI:29105"/>
    </cofactor>
</comment>
<evidence type="ECO:0000256" key="4">
    <source>
        <dbReference type="ARBA" id="ARBA00022723"/>
    </source>
</evidence>
<feature type="domain" description="Alpha-carbonic anhydrase" evidence="9">
    <location>
        <begin position="29"/>
        <end position="293"/>
    </location>
</feature>
<dbReference type="SUPFAM" id="SSF51069">
    <property type="entry name" value="Carbonic anhydrase"/>
    <property type="match status" value="1"/>
</dbReference>
<dbReference type="VEuPathDB" id="VectorBase:LOC119167560"/>
<evidence type="ECO:0000256" key="3">
    <source>
        <dbReference type="ARBA" id="ARBA00012925"/>
    </source>
</evidence>
<dbReference type="GO" id="GO:0004089">
    <property type="term" value="F:carbonate dehydratase activity"/>
    <property type="evidence" value="ECO:0007669"/>
    <property type="project" value="UniProtKB-UniRule"/>
</dbReference>
<dbReference type="EC" id="4.2.1.1" evidence="3 8"/>
<reference evidence="10" key="1">
    <citation type="submission" date="2020-03" db="EMBL/GenBank/DDBJ databases">
        <title>A transcriptome and proteome of the tick Rhipicephalus microplus shaped by the genetic composition of its hosts and developmental stage.</title>
        <authorList>
            <person name="Garcia G.R."/>
            <person name="Ribeiro J.M.C."/>
            <person name="Maruyama S.R."/>
            <person name="Gardinasse L.G."/>
            <person name="Nelson K."/>
            <person name="Ferreira B.R."/>
            <person name="Andrade T.G."/>
            <person name="Santos I.K.F.M."/>
        </authorList>
    </citation>
    <scope>NUCLEOTIDE SEQUENCE</scope>
    <source>
        <strain evidence="10">NSGR</strain>
        <tissue evidence="10">Salivary glands</tissue>
    </source>
</reference>
<evidence type="ECO:0000256" key="7">
    <source>
        <dbReference type="ARBA" id="ARBA00048348"/>
    </source>
</evidence>
<accession>A0A6G5ACR3</accession>
<dbReference type="GO" id="GO:0008270">
    <property type="term" value="F:zinc ion binding"/>
    <property type="evidence" value="ECO:0007669"/>
    <property type="project" value="UniProtKB-UniRule"/>
</dbReference>
<dbReference type="PANTHER" id="PTHR18952">
    <property type="entry name" value="CARBONIC ANHYDRASE"/>
    <property type="match status" value="1"/>
</dbReference>
<dbReference type="CDD" id="cd00326">
    <property type="entry name" value="alpha_CA"/>
    <property type="match status" value="1"/>
</dbReference>
<dbReference type="InterPro" id="IPR001148">
    <property type="entry name" value="CA_dom"/>
</dbReference>
<evidence type="ECO:0000256" key="2">
    <source>
        <dbReference type="ARBA" id="ARBA00010718"/>
    </source>
</evidence>
<proteinExistence type="inferred from homology"/>
<keyword evidence="4 8" id="KW-0479">Metal-binding</keyword>
<dbReference type="OrthoDB" id="429145at2759"/>
<evidence type="ECO:0000256" key="5">
    <source>
        <dbReference type="ARBA" id="ARBA00022833"/>
    </source>
</evidence>
<comment type="catalytic activity">
    <reaction evidence="7 8">
        <text>hydrogencarbonate + H(+) = CO2 + H2O</text>
        <dbReference type="Rhea" id="RHEA:10748"/>
        <dbReference type="ChEBI" id="CHEBI:15377"/>
        <dbReference type="ChEBI" id="CHEBI:15378"/>
        <dbReference type="ChEBI" id="CHEBI:16526"/>
        <dbReference type="ChEBI" id="CHEBI:17544"/>
        <dbReference type="EC" id="4.2.1.1"/>
    </reaction>
</comment>
<dbReference type="GO" id="GO:0005886">
    <property type="term" value="C:plasma membrane"/>
    <property type="evidence" value="ECO:0007669"/>
    <property type="project" value="TreeGrafter"/>
</dbReference>
<dbReference type="PROSITE" id="PS51144">
    <property type="entry name" value="ALPHA_CA_2"/>
    <property type="match status" value="1"/>
</dbReference>
<evidence type="ECO:0000313" key="10">
    <source>
        <dbReference type="EMBL" id="NIE48599.1"/>
    </source>
</evidence>
<dbReference type="InterPro" id="IPR023561">
    <property type="entry name" value="Carbonic_anhydrase_a-class"/>
</dbReference>
<evidence type="ECO:0000259" key="9">
    <source>
        <dbReference type="PROSITE" id="PS51144"/>
    </source>
</evidence>
<keyword evidence="6 8" id="KW-0456">Lyase</keyword>
<protein>
    <recommendedName>
        <fullName evidence="3 8">Carbonic anhydrase</fullName>
        <ecNumber evidence="3 8">4.2.1.1</ecNumber>
    </recommendedName>
</protein>
<name>A0A6G5ACR3_RHIMP</name>